<dbReference type="Gene3D" id="1.10.510.10">
    <property type="entry name" value="Transferase(Phosphotransferase) domain 1"/>
    <property type="match status" value="1"/>
</dbReference>
<dbReference type="PROSITE" id="PS50011">
    <property type="entry name" value="PROTEIN_KINASE_DOM"/>
    <property type="match status" value="1"/>
</dbReference>
<name>A0A3P6PPZ0_TAEAS</name>
<keyword evidence="3" id="KW-1185">Reference proteome</keyword>
<dbReference type="GO" id="GO:0005524">
    <property type="term" value="F:ATP binding"/>
    <property type="evidence" value="ECO:0007669"/>
    <property type="project" value="InterPro"/>
</dbReference>
<proteinExistence type="predicted"/>
<dbReference type="PROSITE" id="PS00108">
    <property type="entry name" value="PROTEIN_KINASE_ST"/>
    <property type="match status" value="1"/>
</dbReference>
<feature type="domain" description="Protein kinase" evidence="1">
    <location>
        <begin position="1"/>
        <end position="206"/>
    </location>
</feature>
<sequence>MHLGHENVVRLRDVFESNDYILLVSEYVEGRPLFEYFACLSELSEKLISSTVKQINRGLMYLHDLGIAHRDLKPNNLLINKVGEDVVVKISDAAFSTVVGMDMEMELVNGDITFTAPEIFLTHKHGPPVDMWALGVLLFIMVSGVEPFKRENEMDSFRAILKGEFNFDGREWEGISMHCKDLIRRLLAVEPVIRLTAIQTTNHKWVSGEETAKHILPEIPYRLESFNQRCKERVSEISPRNQDGCFFALLLFPVAVISAEYWKSVKSMLPEDHLERPLVKEASCIALQNRESEHNATMNKLLY</sequence>
<dbReference type="SMART" id="SM00220">
    <property type="entry name" value="S_TKc"/>
    <property type="match status" value="1"/>
</dbReference>
<dbReference type="Pfam" id="PF00069">
    <property type="entry name" value="Pkinase"/>
    <property type="match status" value="1"/>
</dbReference>
<dbReference type="InterPro" id="IPR008271">
    <property type="entry name" value="Ser/Thr_kinase_AS"/>
</dbReference>
<dbReference type="OrthoDB" id="40902at2759"/>
<protein>
    <recommendedName>
        <fullName evidence="1">Protein kinase domain-containing protein</fullName>
    </recommendedName>
</protein>
<dbReference type="InterPro" id="IPR011009">
    <property type="entry name" value="Kinase-like_dom_sf"/>
</dbReference>
<accession>A0A3P6PPZ0</accession>
<dbReference type="SUPFAM" id="SSF56112">
    <property type="entry name" value="Protein kinase-like (PK-like)"/>
    <property type="match status" value="1"/>
</dbReference>
<organism evidence="2 3">
    <name type="scientific">Taenia asiatica</name>
    <name type="common">Asian tapeworm</name>
    <dbReference type="NCBI Taxonomy" id="60517"/>
    <lineage>
        <taxon>Eukaryota</taxon>
        <taxon>Metazoa</taxon>
        <taxon>Spiralia</taxon>
        <taxon>Lophotrochozoa</taxon>
        <taxon>Platyhelminthes</taxon>
        <taxon>Cestoda</taxon>
        <taxon>Eucestoda</taxon>
        <taxon>Cyclophyllidea</taxon>
        <taxon>Taeniidae</taxon>
        <taxon>Taenia</taxon>
    </lineage>
</organism>
<dbReference type="EMBL" id="UYRS01018589">
    <property type="protein sequence ID" value="VDK38049.1"/>
    <property type="molecule type" value="Genomic_DNA"/>
</dbReference>
<gene>
    <name evidence="2" type="ORF">TASK_LOCUS7224</name>
</gene>
<evidence type="ECO:0000259" key="1">
    <source>
        <dbReference type="PROSITE" id="PS50011"/>
    </source>
</evidence>
<dbReference type="AlphaFoldDB" id="A0A3P6PPZ0"/>
<evidence type="ECO:0000313" key="2">
    <source>
        <dbReference type="EMBL" id="VDK38049.1"/>
    </source>
</evidence>
<evidence type="ECO:0000313" key="3">
    <source>
        <dbReference type="Proteomes" id="UP000282613"/>
    </source>
</evidence>
<dbReference type="PANTHER" id="PTHR24347">
    <property type="entry name" value="SERINE/THREONINE-PROTEIN KINASE"/>
    <property type="match status" value="1"/>
</dbReference>
<dbReference type="InterPro" id="IPR000719">
    <property type="entry name" value="Prot_kinase_dom"/>
</dbReference>
<reference evidence="2 3" key="1">
    <citation type="submission" date="2018-11" db="EMBL/GenBank/DDBJ databases">
        <authorList>
            <consortium name="Pathogen Informatics"/>
        </authorList>
    </citation>
    <scope>NUCLEOTIDE SEQUENCE [LARGE SCALE GENOMIC DNA]</scope>
</reference>
<dbReference type="GO" id="GO:0004672">
    <property type="term" value="F:protein kinase activity"/>
    <property type="evidence" value="ECO:0007669"/>
    <property type="project" value="InterPro"/>
</dbReference>
<dbReference type="Proteomes" id="UP000282613">
    <property type="component" value="Unassembled WGS sequence"/>
</dbReference>